<evidence type="ECO:0000259" key="2">
    <source>
        <dbReference type="Pfam" id="PF03724"/>
    </source>
</evidence>
<feature type="chain" id="PRO_5008088682" description="DUF306 domain-containing protein" evidence="1">
    <location>
        <begin position="22"/>
        <end position="159"/>
    </location>
</feature>
<dbReference type="STRING" id="1184151.AW736_19415"/>
<keyword evidence="1" id="KW-0732">Signal</keyword>
<dbReference type="Pfam" id="PF03724">
    <property type="entry name" value="META"/>
    <property type="match status" value="1"/>
</dbReference>
<proteinExistence type="predicted"/>
<name>A0A178IE98_9BACT</name>
<dbReference type="EMBL" id="LRRQ01000137">
    <property type="protein sequence ID" value="OAM88343.1"/>
    <property type="molecule type" value="Genomic_DNA"/>
</dbReference>
<feature type="signal peptide" evidence="1">
    <location>
        <begin position="1"/>
        <end position="21"/>
    </location>
</feature>
<dbReference type="OrthoDB" id="5348860at2"/>
<accession>A0A178IE98</accession>
<organism evidence="3 4">
    <name type="scientific">Termitidicoccus mucosus</name>
    <dbReference type="NCBI Taxonomy" id="1184151"/>
    <lineage>
        <taxon>Bacteria</taxon>
        <taxon>Pseudomonadati</taxon>
        <taxon>Verrucomicrobiota</taxon>
        <taxon>Opitutia</taxon>
        <taxon>Opitutales</taxon>
        <taxon>Opitutaceae</taxon>
        <taxon>Termitidicoccus</taxon>
    </lineage>
</organism>
<comment type="caution">
    <text evidence="3">The sequence shown here is derived from an EMBL/GenBank/DDBJ whole genome shotgun (WGS) entry which is preliminary data.</text>
</comment>
<protein>
    <recommendedName>
        <fullName evidence="2">DUF306 domain-containing protein</fullName>
    </recommendedName>
</protein>
<dbReference type="Proteomes" id="UP000078486">
    <property type="component" value="Unassembled WGS sequence"/>
</dbReference>
<dbReference type="InterPro" id="IPR005184">
    <property type="entry name" value="DUF306_Meta_HslJ"/>
</dbReference>
<dbReference type="InterPro" id="IPR038670">
    <property type="entry name" value="HslJ-like_sf"/>
</dbReference>
<keyword evidence="4" id="KW-1185">Reference proteome</keyword>
<evidence type="ECO:0000313" key="3">
    <source>
        <dbReference type="EMBL" id="OAM88343.1"/>
    </source>
</evidence>
<evidence type="ECO:0000256" key="1">
    <source>
        <dbReference type="SAM" id="SignalP"/>
    </source>
</evidence>
<feature type="domain" description="DUF306" evidence="2">
    <location>
        <begin position="43"/>
        <end position="148"/>
    </location>
</feature>
<dbReference type="PROSITE" id="PS51257">
    <property type="entry name" value="PROKAR_LIPOPROTEIN"/>
    <property type="match status" value="1"/>
</dbReference>
<dbReference type="Gene3D" id="2.40.128.270">
    <property type="match status" value="1"/>
</dbReference>
<dbReference type="AlphaFoldDB" id="A0A178IE98"/>
<evidence type="ECO:0000313" key="4">
    <source>
        <dbReference type="Proteomes" id="UP000078486"/>
    </source>
</evidence>
<sequence length="159" mass="17153">MKPMKVLLSSLAFMILFVAGCKPSGSERTASQPAASSKETFVQVTGKSWKLDRWVGVDGSSQDVGPITMKVDENNRVSGNASVNRYSGTVKFTEAGATDFSSGFISTKMMGLPEAMARETRFFAELRLIRSAGLENGRFVLTGDGSLRLEFAPEKTDAP</sequence>
<gene>
    <name evidence="3" type="ORF">AW736_19415</name>
</gene>
<reference evidence="3 4" key="1">
    <citation type="submission" date="2016-01" db="EMBL/GenBank/DDBJ databases">
        <title>High potential of lignocellulose degradation of a new Verrucomicrobia species.</title>
        <authorList>
            <person name="Wang Y."/>
            <person name="Shi Y."/>
            <person name="Qiu Z."/>
            <person name="Liu S."/>
            <person name="Yang H."/>
        </authorList>
    </citation>
    <scope>NUCLEOTIDE SEQUENCE [LARGE SCALE GENOMIC DNA]</scope>
    <source>
        <strain evidence="3 4">TSB47</strain>
    </source>
</reference>